<dbReference type="PANTHER" id="PTHR32552:SF82">
    <property type="entry name" value="FCUA PROTEIN"/>
    <property type="match status" value="1"/>
</dbReference>
<comment type="subcellular location">
    <subcellularLocation>
        <location evidence="1">Cell outer membrane</location>
        <topology evidence="1">Multi-pass membrane protein</topology>
    </subcellularLocation>
</comment>
<dbReference type="RefSeq" id="WP_044330009.1">
    <property type="nucleotide sequence ID" value="NZ_CP010836.1"/>
</dbReference>
<keyword evidence="3" id="KW-1134">Transmembrane beta strand</keyword>
<feature type="domain" description="TonB-dependent receptor-like beta-barrel" evidence="10">
    <location>
        <begin position="193"/>
        <end position="613"/>
    </location>
</feature>
<keyword evidence="7" id="KW-0998">Cell outer membrane</keyword>
<evidence type="ECO:0000256" key="3">
    <source>
        <dbReference type="ARBA" id="ARBA00022452"/>
    </source>
</evidence>
<dbReference type="EMBL" id="CP010836">
    <property type="protein sequence ID" value="AJP70772.1"/>
    <property type="molecule type" value="Genomic_DNA"/>
</dbReference>
<keyword evidence="5" id="KW-0798">TonB box</keyword>
<evidence type="ECO:0000313" key="11">
    <source>
        <dbReference type="EMBL" id="AJP70772.1"/>
    </source>
</evidence>
<dbReference type="Gene3D" id="2.40.170.20">
    <property type="entry name" value="TonB-dependent receptor, beta-barrel domain"/>
    <property type="match status" value="1"/>
</dbReference>
<proteinExistence type="predicted"/>
<feature type="compositionally biased region" description="Basic and acidic residues" evidence="8">
    <location>
        <begin position="340"/>
        <end position="352"/>
    </location>
</feature>
<dbReference type="InterPro" id="IPR036942">
    <property type="entry name" value="Beta-barrel_TonB_sf"/>
</dbReference>
<dbReference type="GO" id="GO:0015344">
    <property type="term" value="F:siderophore uptake transmembrane transporter activity"/>
    <property type="evidence" value="ECO:0007669"/>
    <property type="project" value="TreeGrafter"/>
</dbReference>
<feature type="chain" id="PRO_5031510521" description="TonB-dependent receptor-like beta-barrel domain-containing protein" evidence="9">
    <location>
        <begin position="19"/>
        <end position="643"/>
    </location>
</feature>
<evidence type="ECO:0000256" key="7">
    <source>
        <dbReference type="ARBA" id="ARBA00023237"/>
    </source>
</evidence>
<name>A0A7U5CUJ7_9SPHN</name>
<feature type="region of interest" description="Disordered" evidence="8">
    <location>
        <begin position="331"/>
        <end position="352"/>
    </location>
</feature>
<protein>
    <recommendedName>
        <fullName evidence="10">TonB-dependent receptor-like beta-barrel domain-containing protein</fullName>
    </recommendedName>
</protein>
<accession>A0A7U5CUJ7</accession>
<dbReference type="SUPFAM" id="SSF56935">
    <property type="entry name" value="Porins"/>
    <property type="match status" value="1"/>
</dbReference>
<dbReference type="AlphaFoldDB" id="A0A7U5CUJ7"/>
<dbReference type="GO" id="GO:0009279">
    <property type="term" value="C:cell outer membrane"/>
    <property type="evidence" value="ECO:0007669"/>
    <property type="project" value="UniProtKB-SubCell"/>
</dbReference>
<evidence type="ECO:0000313" key="12">
    <source>
        <dbReference type="Proteomes" id="UP000032300"/>
    </source>
</evidence>
<dbReference type="Pfam" id="PF00593">
    <property type="entry name" value="TonB_dep_Rec_b-barrel"/>
    <property type="match status" value="1"/>
</dbReference>
<dbReference type="InterPro" id="IPR000531">
    <property type="entry name" value="Beta-barrel_TonB"/>
</dbReference>
<dbReference type="PANTHER" id="PTHR32552">
    <property type="entry name" value="FERRICHROME IRON RECEPTOR-RELATED"/>
    <property type="match status" value="1"/>
</dbReference>
<dbReference type="InterPro" id="IPR039426">
    <property type="entry name" value="TonB-dep_rcpt-like"/>
</dbReference>
<evidence type="ECO:0000256" key="8">
    <source>
        <dbReference type="SAM" id="MobiDB-lite"/>
    </source>
</evidence>
<keyword evidence="12" id="KW-1185">Reference proteome</keyword>
<evidence type="ECO:0000256" key="2">
    <source>
        <dbReference type="ARBA" id="ARBA00022448"/>
    </source>
</evidence>
<evidence type="ECO:0000256" key="1">
    <source>
        <dbReference type="ARBA" id="ARBA00004571"/>
    </source>
</evidence>
<keyword evidence="4" id="KW-0812">Transmembrane</keyword>
<dbReference type="KEGG" id="sphi:TS85_01440"/>
<sequence>MRFPFLPLTLLVAPAAQAQSASPPPAQGRDVVRESDDAFGRRIGVEDVGLYSESEVRGFDLQSAGNYRIEDHYFVRAAGLLQPVTEGTAIRVGVSALRTDFAAPSGVVQYSLPDAAPGTRATIEAGWWGGSGPVVLPRLAAATAGGEFGMSAGVQLSLAQRYADGTRGDFVAFGFVPRWRPAPGIRLTGIWSRNLFTRGASTSYSVTGAPPARIRRGTDRTQAWMDVRNTSDLAGVMADIEAGAGWTFGASAFRSSLSYQRNVFSLIRLPQNGAPAEASGLLYGAETRSSISAEVTAAKRFSTGALQHRLLAMIRRRDSMASSDSGAAFQLGQYPDLDNPPERDRPAVALDPRRLRDDVDQWTAGFGYRLSIGDKAEIRADVQRVDYVKQARALDGSVTENASRPWLYGGALSVAITPALTAYASFTRGLEESGVAPANAINRGDILPAAISRQSELGLKFPIRGGPTLIAGLFDLSKPQLGIDARGAFGFVGTVRHRGTELSVAGPLTPRLSVVVGATYLDAHAQGELVDLGLYGVRPMNRPSTVALASATWRAPWIEGLAIDGGVTFRSERYGDRANSFTLPSYAIINLGLRQAITLDGKPFTLRARVTNITDRFAWNVGNSGLLNPIAPRAVTLTLSAAL</sequence>
<evidence type="ECO:0000256" key="4">
    <source>
        <dbReference type="ARBA" id="ARBA00022692"/>
    </source>
</evidence>
<evidence type="ECO:0000256" key="6">
    <source>
        <dbReference type="ARBA" id="ARBA00023136"/>
    </source>
</evidence>
<reference evidence="11 12" key="2">
    <citation type="submission" date="2015-02" db="EMBL/GenBank/DDBJ databases">
        <title>The complete genome of Sphingomonas hengshuiensis sp. WHSC-8 isolated from soil of Hengshui Lake.</title>
        <authorList>
            <person name="Wei S."/>
            <person name="Guo J."/>
            <person name="Su C."/>
            <person name="Wu R."/>
            <person name="Zhang Z."/>
            <person name="Liang K."/>
            <person name="Li H."/>
            <person name="Wang T."/>
            <person name="Liu H."/>
            <person name="Zhang C."/>
            <person name="Li Z."/>
            <person name="Wang Q."/>
            <person name="Meng J."/>
        </authorList>
    </citation>
    <scope>NUCLEOTIDE SEQUENCE [LARGE SCALE GENOMIC DNA]</scope>
    <source>
        <strain evidence="11 12">WHSC-8</strain>
    </source>
</reference>
<keyword evidence="9" id="KW-0732">Signal</keyword>
<evidence type="ECO:0000259" key="10">
    <source>
        <dbReference type="Pfam" id="PF00593"/>
    </source>
</evidence>
<organism evidence="11 12">
    <name type="scientific">Sphingomonas hengshuiensis</name>
    <dbReference type="NCBI Taxonomy" id="1609977"/>
    <lineage>
        <taxon>Bacteria</taxon>
        <taxon>Pseudomonadati</taxon>
        <taxon>Pseudomonadota</taxon>
        <taxon>Alphaproteobacteria</taxon>
        <taxon>Sphingomonadales</taxon>
        <taxon>Sphingomonadaceae</taxon>
        <taxon>Sphingomonas</taxon>
    </lineage>
</organism>
<keyword evidence="6" id="KW-0472">Membrane</keyword>
<evidence type="ECO:0000256" key="5">
    <source>
        <dbReference type="ARBA" id="ARBA00023077"/>
    </source>
</evidence>
<keyword evidence="2" id="KW-0813">Transport</keyword>
<feature type="signal peptide" evidence="9">
    <location>
        <begin position="1"/>
        <end position="18"/>
    </location>
</feature>
<evidence type="ECO:0000256" key="9">
    <source>
        <dbReference type="SAM" id="SignalP"/>
    </source>
</evidence>
<dbReference type="Proteomes" id="UP000032300">
    <property type="component" value="Chromosome"/>
</dbReference>
<reference evidence="11 12" key="1">
    <citation type="journal article" date="2015" name="Int. J. Syst. Evol. Microbiol.">
        <title>Sphingomonas hengshuiensis sp. nov., isolated from lake wetland.</title>
        <authorList>
            <person name="Wei S."/>
            <person name="Wang T."/>
            <person name="Liu H."/>
            <person name="Zhang C."/>
            <person name="Guo J."/>
            <person name="Wang Q."/>
            <person name="Liang K."/>
            <person name="Zhang Z."/>
        </authorList>
    </citation>
    <scope>NUCLEOTIDE SEQUENCE [LARGE SCALE GENOMIC DNA]</scope>
    <source>
        <strain evidence="11 12">WHSC-8</strain>
    </source>
</reference>
<gene>
    <name evidence="11" type="ORF">TS85_01440</name>
</gene>